<dbReference type="InterPro" id="IPR050798">
    <property type="entry name" value="YhaM_exoribonuc/phosphodiest"/>
</dbReference>
<evidence type="ECO:0000256" key="2">
    <source>
        <dbReference type="SAM" id="MobiDB-lite"/>
    </source>
</evidence>
<dbReference type="CDD" id="cd04492">
    <property type="entry name" value="YhaM_OBF_like"/>
    <property type="match status" value="1"/>
</dbReference>
<dbReference type="InterPro" id="IPR003607">
    <property type="entry name" value="HD/PDEase_dom"/>
</dbReference>
<feature type="region of interest" description="Disordered" evidence="2">
    <location>
        <begin position="324"/>
        <end position="343"/>
    </location>
</feature>
<dbReference type="GO" id="GO:0003676">
    <property type="term" value="F:nucleic acid binding"/>
    <property type="evidence" value="ECO:0007669"/>
    <property type="project" value="InterPro"/>
</dbReference>
<protein>
    <submittedName>
        <fullName evidence="4">3'-5' exoribonuclease</fullName>
    </submittedName>
</protein>
<dbReference type="GO" id="GO:0016787">
    <property type="term" value="F:hydrolase activity"/>
    <property type="evidence" value="ECO:0007669"/>
    <property type="project" value="UniProtKB-KW"/>
</dbReference>
<dbReference type="InterPro" id="IPR012340">
    <property type="entry name" value="NA-bd_OB-fold"/>
</dbReference>
<dbReference type="PANTHER" id="PTHR37294:SF1">
    <property type="entry name" value="3'-5' EXORIBONUCLEASE YHAM"/>
    <property type="match status" value="1"/>
</dbReference>
<dbReference type="Pfam" id="PF01966">
    <property type="entry name" value="HD"/>
    <property type="match status" value="1"/>
</dbReference>
<dbReference type="Gene3D" id="2.40.50.140">
    <property type="entry name" value="Nucleic acid-binding proteins"/>
    <property type="match status" value="1"/>
</dbReference>
<dbReference type="InterPro" id="IPR004365">
    <property type="entry name" value="NA-bd_OB_tRNA"/>
</dbReference>
<name>A0A1M5H228_9BACT</name>
<evidence type="ECO:0000259" key="3">
    <source>
        <dbReference type="PROSITE" id="PS51831"/>
    </source>
</evidence>
<gene>
    <name evidence="4" type="ORF">SAMN02745206_03264</name>
</gene>
<dbReference type="NCBIfam" id="TIGR00277">
    <property type="entry name" value="HDIG"/>
    <property type="match status" value="1"/>
</dbReference>
<dbReference type="GO" id="GO:0031125">
    <property type="term" value="P:rRNA 3'-end processing"/>
    <property type="evidence" value="ECO:0007669"/>
    <property type="project" value="TreeGrafter"/>
</dbReference>
<evidence type="ECO:0000313" key="5">
    <source>
        <dbReference type="Proteomes" id="UP000184076"/>
    </source>
</evidence>
<dbReference type="Pfam" id="PF01336">
    <property type="entry name" value="tRNA_anti-codon"/>
    <property type="match status" value="1"/>
</dbReference>
<organism evidence="4 5">
    <name type="scientific">Desulfacinum infernum DSM 9756</name>
    <dbReference type="NCBI Taxonomy" id="1121391"/>
    <lineage>
        <taxon>Bacteria</taxon>
        <taxon>Pseudomonadati</taxon>
        <taxon>Thermodesulfobacteriota</taxon>
        <taxon>Syntrophobacteria</taxon>
        <taxon>Syntrophobacterales</taxon>
        <taxon>Syntrophobacteraceae</taxon>
        <taxon>Desulfacinum</taxon>
    </lineage>
</organism>
<dbReference type="EMBL" id="FQVB01000041">
    <property type="protein sequence ID" value="SHG10000.1"/>
    <property type="molecule type" value="Genomic_DNA"/>
</dbReference>
<dbReference type="Gene3D" id="1.10.3210.10">
    <property type="entry name" value="Hypothetical protein af1432"/>
    <property type="match status" value="1"/>
</dbReference>
<dbReference type="Proteomes" id="UP000184076">
    <property type="component" value="Unassembled WGS sequence"/>
</dbReference>
<keyword evidence="5" id="KW-1185">Reference proteome</keyword>
<dbReference type="AlphaFoldDB" id="A0A1M5H228"/>
<dbReference type="SUPFAM" id="SSF50249">
    <property type="entry name" value="Nucleic acid-binding proteins"/>
    <property type="match status" value="1"/>
</dbReference>
<dbReference type="InterPro" id="IPR006674">
    <property type="entry name" value="HD_domain"/>
</dbReference>
<dbReference type="CDD" id="cd00077">
    <property type="entry name" value="HDc"/>
    <property type="match status" value="1"/>
</dbReference>
<evidence type="ECO:0000256" key="1">
    <source>
        <dbReference type="ARBA" id="ARBA00022801"/>
    </source>
</evidence>
<dbReference type="SUPFAM" id="SSF109604">
    <property type="entry name" value="HD-domain/PDEase-like"/>
    <property type="match status" value="1"/>
</dbReference>
<keyword evidence="1" id="KW-0378">Hydrolase</keyword>
<evidence type="ECO:0000313" key="4">
    <source>
        <dbReference type="EMBL" id="SHG10000.1"/>
    </source>
</evidence>
<reference evidence="5" key="1">
    <citation type="submission" date="2016-11" db="EMBL/GenBank/DDBJ databases">
        <authorList>
            <person name="Varghese N."/>
            <person name="Submissions S."/>
        </authorList>
    </citation>
    <scope>NUCLEOTIDE SEQUENCE [LARGE SCALE GENOMIC DNA]</scope>
    <source>
        <strain evidence="5">DSM 9756</strain>
    </source>
</reference>
<dbReference type="STRING" id="1121391.SAMN02745206_03264"/>
<dbReference type="InterPro" id="IPR006675">
    <property type="entry name" value="HDIG_dom"/>
</dbReference>
<dbReference type="SMART" id="SM00471">
    <property type="entry name" value="HDc"/>
    <property type="match status" value="1"/>
</dbReference>
<feature type="domain" description="HD" evidence="3">
    <location>
        <begin position="173"/>
        <end position="293"/>
    </location>
</feature>
<accession>A0A1M5H228</accession>
<dbReference type="PROSITE" id="PS51831">
    <property type="entry name" value="HD"/>
    <property type="match status" value="1"/>
</dbReference>
<sequence>METTQTPPDGKKERIFIADLQPHQDIVGTFAVAAKELRTAKNGTPFLTLTLQDKTGRVIGRIWNGAEEAASRLPSKCVVEVQGRTETFRDELQINIQKLETVPPDRIDPEDFLPAYPGDAAALWQRFVAKLATVQRKPLKELVRHFLADGALMDAFRKAPAAKNFHHAYLGGLLEHTVSIMELVTLLAGRYPTLDRELLLLGAFLHDIGKVEEFRWDVAIDYSDVGRLVGHMVLGVEILEKKLLLCKDFPQETAVLLKHLILSHHGQAAYGAVQPPMTREAFVLHLADDLDAKMNNLDRLLEQPAGDDSRWTPYQPPYERYFYKGRGGEVDPSTSASEAPDGRRCRQLNLFSMVAEKKGEGR</sequence>
<dbReference type="PANTHER" id="PTHR37294">
    <property type="entry name" value="3'-5' EXORIBONUCLEASE YHAM"/>
    <property type="match status" value="1"/>
</dbReference>
<proteinExistence type="predicted"/>